<dbReference type="EMBL" id="CP063194">
    <property type="protein sequence ID" value="WCZ39418.1"/>
    <property type="molecule type" value="Genomic_DNA"/>
</dbReference>
<feature type="compositionally biased region" description="Low complexity" evidence="1">
    <location>
        <begin position="275"/>
        <end position="284"/>
    </location>
</feature>
<proteinExistence type="predicted"/>
<evidence type="ECO:0000256" key="2">
    <source>
        <dbReference type="SAM" id="Phobius"/>
    </source>
</evidence>
<gene>
    <name evidence="4" type="ORF">CJEDD_09155</name>
</gene>
<keyword evidence="2" id="KW-0472">Membrane</keyword>
<dbReference type="InterPro" id="IPR006311">
    <property type="entry name" value="TAT_signal"/>
</dbReference>
<keyword evidence="5" id="KW-1185">Reference proteome</keyword>
<dbReference type="SUPFAM" id="SSF50494">
    <property type="entry name" value="Trypsin-like serine proteases"/>
    <property type="match status" value="1"/>
</dbReference>
<evidence type="ECO:0000256" key="1">
    <source>
        <dbReference type="SAM" id="MobiDB-lite"/>
    </source>
</evidence>
<keyword evidence="2" id="KW-1133">Transmembrane helix</keyword>
<feature type="compositionally biased region" description="Basic and acidic residues" evidence="1">
    <location>
        <begin position="316"/>
        <end position="328"/>
    </location>
</feature>
<name>A0ABY7UM41_9CORY</name>
<feature type="signal peptide" evidence="3">
    <location>
        <begin position="1"/>
        <end position="28"/>
    </location>
</feature>
<keyword evidence="2" id="KW-0812">Transmembrane</keyword>
<protein>
    <submittedName>
        <fullName evidence="4">Uncharacterized protein</fullName>
    </submittedName>
</protein>
<organism evidence="4 5">
    <name type="scientific">Corynebacterium jeddahense</name>
    <dbReference type="NCBI Taxonomy" id="1414719"/>
    <lineage>
        <taxon>Bacteria</taxon>
        <taxon>Bacillati</taxon>
        <taxon>Actinomycetota</taxon>
        <taxon>Actinomycetes</taxon>
        <taxon>Mycobacteriales</taxon>
        <taxon>Corynebacteriaceae</taxon>
        <taxon>Corynebacterium</taxon>
    </lineage>
</organism>
<evidence type="ECO:0000313" key="4">
    <source>
        <dbReference type="EMBL" id="WCZ39418.1"/>
    </source>
</evidence>
<accession>A0ABY7UM41</accession>
<evidence type="ECO:0000256" key="3">
    <source>
        <dbReference type="SAM" id="SignalP"/>
    </source>
</evidence>
<reference evidence="4 5" key="1">
    <citation type="submission" date="2020-10" db="EMBL/GenBank/DDBJ databases">
        <title>Complete genome sequence of Corynebacterium jeddahense DSM 45997, type strain of Corynebacterium jeddahense.</title>
        <authorList>
            <person name="Busche T."/>
            <person name="Kalinowski J."/>
            <person name="Ruckert C."/>
        </authorList>
    </citation>
    <scope>NUCLEOTIDE SEQUENCE [LARGE SCALE GENOMIC DNA]</scope>
    <source>
        <strain evidence="4 5">DSM 45997</strain>
    </source>
</reference>
<keyword evidence="3" id="KW-0732">Signal</keyword>
<feature type="chain" id="PRO_5046959163" evidence="3">
    <location>
        <begin position="29"/>
        <end position="357"/>
    </location>
</feature>
<dbReference type="InterPro" id="IPR009003">
    <property type="entry name" value="Peptidase_S1_PA"/>
</dbReference>
<feature type="compositionally biased region" description="Pro residues" evidence="1">
    <location>
        <begin position="285"/>
        <end position="297"/>
    </location>
</feature>
<sequence>MSRPATRRSAAVLTVAASVATAASVALAAGWAAAPAPAATVRGGTSVGVSLTAPPLDARQGDVFFVDNLGANLLTTCTIGTNDTARRVSYAAGHCVVRDGVYNKQGALVYLADATGKQIPWPAGTIYPAAAYDPKGEANDWSEIHWFTNVNVAENRFGGATISASELTPGDTVCYHGYASHGRTAATTCGPFVGMIEKTLYFDAPGLPQFGDSGGPVFVPGRGVVGVMSGANYLTDDKGGIIIDLERASTMCSGNTYDGERVDKFLQEQLALRRPPATTTSAPAPTTPPTTTMPPPTVVTGAATPSVVPSVAPPQREPEPTPAAKEKDRTVETVAIVLGVATTVALVPIVAYLLGLI</sequence>
<feature type="region of interest" description="Disordered" evidence="1">
    <location>
        <begin position="273"/>
        <end position="328"/>
    </location>
</feature>
<feature type="compositionally biased region" description="Low complexity" evidence="1">
    <location>
        <begin position="298"/>
        <end position="314"/>
    </location>
</feature>
<evidence type="ECO:0000313" key="5">
    <source>
        <dbReference type="Proteomes" id="UP001218071"/>
    </source>
</evidence>
<feature type="transmembrane region" description="Helical" evidence="2">
    <location>
        <begin position="334"/>
        <end position="354"/>
    </location>
</feature>
<dbReference type="PROSITE" id="PS51318">
    <property type="entry name" value="TAT"/>
    <property type="match status" value="1"/>
</dbReference>
<dbReference type="RefSeq" id="WP_157034448.1">
    <property type="nucleotide sequence ID" value="NZ_CBYN010000039.1"/>
</dbReference>
<dbReference type="Proteomes" id="UP001218071">
    <property type="component" value="Chromosome"/>
</dbReference>